<dbReference type="GO" id="GO:0004674">
    <property type="term" value="F:protein serine/threonine kinase activity"/>
    <property type="evidence" value="ECO:0007669"/>
    <property type="project" value="UniProtKB-KW"/>
</dbReference>
<dbReference type="PANTHER" id="PTHR45647">
    <property type="entry name" value="OS02G0152300 PROTEIN"/>
    <property type="match status" value="1"/>
</dbReference>
<dbReference type="Gene3D" id="3.30.200.20">
    <property type="entry name" value="Phosphorylase Kinase, domain 1"/>
    <property type="match status" value="1"/>
</dbReference>
<dbReference type="InterPro" id="IPR011009">
    <property type="entry name" value="Kinase-like_dom_sf"/>
</dbReference>
<comment type="catalytic activity">
    <reaction evidence="1">
        <text>S-ubiquitinyl-[E2 ubiquitin-conjugating enzyme]-L-cysteine + [acceptor protein]-L-lysine = [E2 ubiquitin-conjugating enzyme]-L-cysteine + N(6)-ubiquitinyl-[acceptor protein]-L-lysine.</text>
        <dbReference type="EC" id="2.3.2.27"/>
    </reaction>
</comment>
<evidence type="ECO:0000256" key="7">
    <source>
        <dbReference type="ARBA" id="ARBA00022786"/>
    </source>
</evidence>
<sequence length="690" mass="78381">MDKSGQVKIEAEEVFVALPERWKVGESTLSWVLSHFSKDSKIIITHIMVAAHLFPKSDDVSTSSDIHAKKGLDEVALYRERVYKKLCEAKKWNQAEKHLNDYLLQCHEAKFKAEKLMFVAKSVSKGLVELTSLHSVSNLVVGTARYSKGMTDIQFNQAEFLIENAGPCQIWFICEGNLLFKRHDVSRNYSIPAGFPTTQGSRSKQVQIKEEICKRDNVEMDQENEKKNSLIKEKQEMEILHSEEMEMILWRLDVLQEEFKKLQKEKDNAVKQEILYKQEIKIVKNELDLLQEENAKLHMERDNTVQQLISYKHEIEIVESILDLQQEEYKKLQKERDNAVEEVKELRGGASYGSYVAFSEFSLLELQQATENFGNTHKIGEGGFGCVYKGFLRNTVVAIKMLHPQSLQGRPEFEKEVAILSKVRHPNLVTLIGTCSEKSALIYEYLPNGSLEDRLACQGGTPPLTWQMRTRIIGDICRALLFLHSSNPSPIVHGDLKPANILLDANLVSKISDFGISRPLIETNTNTLLYFTENPRGTLAYIDPEFLSRGELTVKSDVYSFGIIILQLLTGKPPSIVVADVEDVVETDSLHLIIDKSAGEWPFVQVKQLANLGLRCAQLRRRKRPDLQSEWKLVESLTIAASLSVSPSFKSSLDEKGVPSYFMCPIFQMVIHMKLQPLKVGSTVGTIHRQ</sequence>
<dbReference type="FunFam" id="3.30.200.20:FF:000039">
    <property type="entry name" value="receptor-like protein kinase FERONIA"/>
    <property type="match status" value="1"/>
</dbReference>
<protein>
    <recommendedName>
        <fullName evidence="2">RING-type E3 ubiquitin transferase</fullName>
        <ecNumber evidence="2">2.3.2.27</ecNumber>
    </recommendedName>
</protein>
<evidence type="ECO:0000256" key="4">
    <source>
        <dbReference type="ARBA" id="ARBA00022679"/>
    </source>
</evidence>
<evidence type="ECO:0000256" key="10">
    <source>
        <dbReference type="SAM" id="Coils"/>
    </source>
</evidence>
<feature type="binding site" evidence="9">
    <location>
        <position position="400"/>
    </location>
    <ligand>
        <name>ATP</name>
        <dbReference type="ChEBI" id="CHEBI:30616"/>
    </ligand>
</feature>
<name>A0AAV8DND1_9POAL</name>
<dbReference type="InterPro" id="IPR051348">
    <property type="entry name" value="U-box_ubiquitin_ligases"/>
</dbReference>
<evidence type="ECO:0000256" key="3">
    <source>
        <dbReference type="ARBA" id="ARBA00022527"/>
    </source>
</evidence>
<dbReference type="SUPFAM" id="SSF56112">
    <property type="entry name" value="Protein kinase-like (PK-like)"/>
    <property type="match status" value="1"/>
</dbReference>
<comment type="caution">
    <text evidence="12">The sequence shown here is derived from an EMBL/GenBank/DDBJ whole genome shotgun (WGS) entry which is preliminary data.</text>
</comment>
<keyword evidence="5 9" id="KW-0547">Nucleotide-binding</keyword>
<dbReference type="GO" id="GO:0061630">
    <property type="term" value="F:ubiquitin protein ligase activity"/>
    <property type="evidence" value="ECO:0007669"/>
    <property type="project" value="UniProtKB-EC"/>
</dbReference>
<feature type="coiled-coil region" evidence="10">
    <location>
        <begin position="220"/>
        <end position="349"/>
    </location>
</feature>
<dbReference type="EC" id="2.3.2.27" evidence="2"/>
<gene>
    <name evidence="12" type="ORF">LUZ62_078173</name>
</gene>
<dbReference type="SMART" id="SM00220">
    <property type="entry name" value="S_TKc"/>
    <property type="match status" value="1"/>
</dbReference>
<dbReference type="InterPro" id="IPR017441">
    <property type="entry name" value="Protein_kinase_ATP_BS"/>
</dbReference>
<dbReference type="GO" id="GO:0005524">
    <property type="term" value="F:ATP binding"/>
    <property type="evidence" value="ECO:0007669"/>
    <property type="project" value="UniProtKB-UniRule"/>
</dbReference>
<dbReference type="PROSITE" id="PS00107">
    <property type="entry name" value="PROTEIN_KINASE_ATP"/>
    <property type="match status" value="1"/>
</dbReference>
<proteinExistence type="predicted"/>
<keyword evidence="13" id="KW-1185">Reference proteome</keyword>
<feature type="domain" description="Protein kinase" evidence="11">
    <location>
        <begin position="373"/>
        <end position="637"/>
    </location>
</feature>
<dbReference type="PROSITE" id="PS00108">
    <property type="entry name" value="PROTEIN_KINASE_ST"/>
    <property type="match status" value="1"/>
</dbReference>
<dbReference type="PANTHER" id="PTHR45647:SF100">
    <property type="entry name" value="U-BOX DOMAIN-CONTAINING PROTEIN 33"/>
    <property type="match status" value="1"/>
</dbReference>
<evidence type="ECO:0000256" key="2">
    <source>
        <dbReference type="ARBA" id="ARBA00012483"/>
    </source>
</evidence>
<dbReference type="AlphaFoldDB" id="A0AAV8DND1"/>
<evidence type="ECO:0000313" key="13">
    <source>
        <dbReference type="Proteomes" id="UP001140206"/>
    </source>
</evidence>
<evidence type="ECO:0000256" key="8">
    <source>
        <dbReference type="ARBA" id="ARBA00022840"/>
    </source>
</evidence>
<keyword evidence="6 12" id="KW-0418">Kinase</keyword>
<evidence type="ECO:0000256" key="5">
    <source>
        <dbReference type="ARBA" id="ARBA00022741"/>
    </source>
</evidence>
<dbReference type="InterPro" id="IPR001245">
    <property type="entry name" value="Ser-Thr/Tyr_kinase_cat_dom"/>
</dbReference>
<dbReference type="InterPro" id="IPR000719">
    <property type="entry name" value="Prot_kinase_dom"/>
</dbReference>
<evidence type="ECO:0000256" key="6">
    <source>
        <dbReference type="ARBA" id="ARBA00022777"/>
    </source>
</evidence>
<reference evidence="12" key="1">
    <citation type="submission" date="2022-08" db="EMBL/GenBank/DDBJ databases">
        <authorList>
            <person name="Marques A."/>
        </authorList>
    </citation>
    <scope>NUCLEOTIDE SEQUENCE</scope>
    <source>
        <strain evidence="12">RhyPub2mFocal</strain>
        <tissue evidence="12">Leaves</tissue>
    </source>
</reference>
<dbReference type="Pfam" id="PF07714">
    <property type="entry name" value="PK_Tyr_Ser-Thr"/>
    <property type="match status" value="1"/>
</dbReference>
<keyword evidence="8 9" id="KW-0067">ATP-binding</keyword>
<dbReference type="Proteomes" id="UP001140206">
    <property type="component" value="Chromosome 4"/>
</dbReference>
<evidence type="ECO:0000256" key="9">
    <source>
        <dbReference type="PROSITE-ProRule" id="PRU10141"/>
    </source>
</evidence>
<evidence type="ECO:0000313" key="12">
    <source>
        <dbReference type="EMBL" id="KAJ4767798.1"/>
    </source>
</evidence>
<evidence type="ECO:0000256" key="1">
    <source>
        <dbReference type="ARBA" id="ARBA00000900"/>
    </source>
</evidence>
<dbReference type="EMBL" id="JAMFTS010000004">
    <property type="protein sequence ID" value="KAJ4767798.1"/>
    <property type="molecule type" value="Genomic_DNA"/>
</dbReference>
<keyword evidence="7" id="KW-0833">Ubl conjugation pathway</keyword>
<keyword evidence="10" id="KW-0175">Coiled coil</keyword>
<dbReference type="InterPro" id="IPR008271">
    <property type="entry name" value="Ser/Thr_kinase_AS"/>
</dbReference>
<dbReference type="PROSITE" id="PS50011">
    <property type="entry name" value="PROTEIN_KINASE_DOM"/>
    <property type="match status" value="1"/>
</dbReference>
<dbReference type="Gene3D" id="1.10.510.10">
    <property type="entry name" value="Transferase(Phosphotransferase) domain 1"/>
    <property type="match status" value="1"/>
</dbReference>
<keyword evidence="3" id="KW-0723">Serine/threonine-protein kinase</keyword>
<accession>A0AAV8DND1</accession>
<keyword evidence="4" id="KW-0808">Transferase</keyword>
<organism evidence="12 13">
    <name type="scientific">Rhynchospora pubera</name>
    <dbReference type="NCBI Taxonomy" id="906938"/>
    <lineage>
        <taxon>Eukaryota</taxon>
        <taxon>Viridiplantae</taxon>
        <taxon>Streptophyta</taxon>
        <taxon>Embryophyta</taxon>
        <taxon>Tracheophyta</taxon>
        <taxon>Spermatophyta</taxon>
        <taxon>Magnoliopsida</taxon>
        <taxon>Liliopsida</taxon>
        <taxon>Poales</taxon>
        <taxon>Cyperaceae</taxon>
        <taxon>Cyperoideae</taxon>
        <taxon>Rhynchosporeae</taxon>
        <taxon>Rhynchospora</taxon>
    </lineage>
</organism>
<evidence type="ECO:0000259" key="11">
    <source>
        <dbReference type="PROSITE" id="PS50011"/>
    </source>
</evidence>